<comment type="similarity">
    <text evidence="2">Belongs to the oxygen-dependent FAD-linked oxidoreductase family.</text>
</comment>
<gene>
    <name evidence="7" type="ORF">QO005_003663</name>
</gene>
<dbReference type="PROSITE" id="PS51387">
    <property type="entry name" value="FAD_PCMH"/>
    <property type="match status" value="1"/>
</dbReference>
<dbReference type="InterPro" id="IPR016169">
    <property type="entry name" value="FAD-bd_PCMH_sub2"/>
</dbReference>
<evidence type="ECO:0000256" key="1">
    <source>
        <dbReference type="ARBA" id="ARBA00001974"/>
    </source>
</evidence>
<dbReference type="SUPFAM" id="SSF56176">
    <property type="entry name" value="FAD-binding/transporter-associated domain-like"/>
    <property type="match status" value="1"/>
</dbReference>
<feature type="domain" description="FAD-binding PCMH-type" evidence="6">
    <location>
        <begin position="52"/>
        <end position="222"/>
    </location>
</feature>
<dbReference type="InterPro" id="IPR016166">
    <property type="entry name" value="FAD-bd_PCMH"/>
</dbReference>
<dbReference type="InterPro" id="IPR012951">
    <property type="entry name" value="BBE"/>
</dbReference>
<dbReference type="Pfam" id="PF08031">
    <property type="entry name" value="BBE"/>
    <property type="match status" value="1"/>
</dbReference>
<evidence type="ECO:0000313" key="7">
    <source>
        <dbReference type="EMBL" id="MDQ0457314.1"/>
    </source>
</evidence>
<accession>A0ABU0IJC5</accession>
<dbReference type="RefSeq" id="WP_307159486.1">
    <property type="nucleotide sequence ID" value="NZ_JAUSWH010000013.1"/>
</dbReference>
<dbReference type="Gene3D" id="3.30.465.10">
    <property type="match status" value="1"/>
</dbReference>
<keyword evidence="4" id="KW-0274">FAD</keyword>
<comment type="caution">
    <text evidence="7">The sequence shown here is derived from an EMBL/GenBank/DDBJ whole genome shotgun (WGS) entry which is preliminary data.</text>
</comment>
<organism evidence="7 8">
    <name type="scientific">Rhizobium paknamense</name>
    <dbReference type="NCBI Taxonomy" id="1206817"/>
    <lineage>
        <taxon>Bacteria</taxon>
        <taxon>Pseudomonadati</taxon>
        <taxon>Pseudomonadota</taxon>
        <taxon>Alphaproteobacteria</taxon>
        <taxon>Hyphomicrobiales</taxon>
        <taxon>Rhizobiaceae</taxon>
        <taxon>Rhizobium/Agrobacterium group</taxon>
        <taxon>Rhizobium</taxon>
    </lineage>
</organism>
<dbReference type="Pfam" id="PF01565">
    <property type="entry name" value="FAD_binding_4"/>
    <property type="match status" value="1"/>
</dbReference>
<comment type="cofactor">
    <cofactor evidence="1">
        <name>FAD</name>
        <dbReference type="ChEBI" id="CHEBI:57692"/>
    </cofactor>
</comment>
<evidence type="ECO:0000259" key="6">
    <source>
        <dbReference type="PROSITE" id="PS51387"/>
    </source>
</evidence>
<protein>
    <recommendedName>
        <fullName evidence="6">FAD-binding PCMH-type domain-containing protein</fullName>
    </recommendedName>
</protein>
<keyword evidence="8" id="KW-1185">Reference proteome</keyword>
<evidence type="ECO:0000256" key="2">
    <source>
        <dbReference type="ARBA" id="ARBA00005466"/>
    </source>
</evidence>
<evidence type="ECO:0000256" key="3">
    <source>
        <dbReference type="ARBA" id="ARBA00022630"/>
    </source>
</evidence>
<keyword evidence="3" id="KW-0285">Flavoprotein</keyword>
<dbReference type="Proteomes" id="UP001235269">
    <property type="component" value="Unassembled WGS sequence"/>
</dbReference>
<evidence type="ECO:0000256" key="5">
    <source>
        <dbReference type="ARBA" id="ARBA00023002"/>
    </source>
</evidence>
<dbReference type="InterPro" id="IPR050416">
    <property type="entry name" value="FAD-linked_Oxidoreductase"/>
</dbReference>
<sequence>MTRKVSAQTLSNTLGGTTASWDELSKAVNGHIFFRETKDYYYNAAVNNLRYMALLPQAIAVVSSEQEAAAAIQWCKTTKMPFRIKGGGHSYAGFSTCPELVISTSGLNGLSLDQQTGTVTAGAGVINYDLYDRLAMANRTITHGRCPTVGVAGFVMGGGIGFDMRRFGMACDLLTKVRVVTADGEVVEAPGQKYSDLFWALRGGAGGNFGLATSFDFKTIDVAGAQIRAFQRQYVTSDLGQMSGFVKLVLDSCQAMSEDFGSRISVRYLKPAPGITGENQFQVDMVGQWTGEPKELDALFAKFDKVLKPNVLIDFTGQYWAGQHLMEDDDAGYFYQERSTFIETAPSPSAITAALEVLQQRPDVHGTCDLRFFQTGGAINKVAPDATAFVHRNSQWLAVIGYYWQGRDQSNTAMIEAGHLWQDSFYSLILSEFKGEGAFQNFPDISLLDWQTAYYGKNLDRLKTIKQKYDPGKLFDFQQAIPPQA</sequence>
<keyword evidence="5" id="KW-0560">Oxidoreductase</keyword>
<reference evidence="7 8" key="1">
    <citation type="submission" date="2023-07" db="EMBL/GenBank/DDBJ databases">
        <title>Genomic Encyclopedia of Type Strains, Phase IV (KMG-IV): sequencing the most valuable type-strain genomes for metagenomic binning, comparative biology and taxonomic classification.</title>
        <authorList>
            <person name="Goeker M."/>
        </authorList>
    </citation>
    <scope>NUCLEOTIDE SEQUENCE [LARGE SCALE GENOMIC DNA]</scope>
    <source>
        <strain evidence="7 8">DSM 100301</strain>
    </source>
</reference>
<dbReference type="Gene3D" id="3.40.462.20">
    <property type="match status" value="1"/>
</dbReference>
<evidence type="ECO:0000256" key="4">
    <source>
        <dbReference type="ARBA" id="ARBA00022827"/>
    </source>
</evidence>
<dbReference type="InterPro" id="IPR036318">
    <property type="entry name" value="FAD-bd_PCMH-like_sf"/>
</dbReference>
<dbReference type="EMBL" id="JAUSWH010000013">
    <property type="protein sequence ID" value="MDQ0457314.1"/>
    <property type="molecule type" value="Genomic_DNA"/>
</dbReference>
<evidence type="ECO:0000313" key="8">
    <source>
        <dbReference type="Proteomes" id="UP001235269"/>
    </source>
</evidence>
<dbReference type="InterPro" id="IPR006094">
    <property type="entry name" value="Oxid_FAD_bind_N"/>
</dbReference>
<proteinExistence type="inferred from homology"/>
<name>A0ABU0IJC5_9HYPH</name>
<dbReference type="PANTHER" id="PTHR42973:SF39">
    <property type="entry name" value="FAD-BINDING PCMH-TYPE DOMAIN-CONTAINING PROTEIN"/>
    <property type="match status" value="1"/>
</dbReference>
<dbReference type="PANTHER" id="PTHR42973">
    <property type="entry name" value="BINDING OXIDOREDUCTASE, PUTATIVE (AFU_ORTHOLOGUE AFUA_1G17690)-RELATED"/>
    <property type="match status" value="1"/>
</dbReference>